<organism evidence="1 2">
    <name type="scientific">Lithocarpus litseifolius</name>
    <dbReference type="NCBI Taxonomy" id="425828"/>
    <lineage>
        <taxon>Eukaryota</taxon>
        <taxon>Viridiplantae</taxon>
        <taxon>Streptophyta</taxon>
        <taxon>Embryophyta</taxon>
        <taxon>Tracheophyta</taxon>
        <taxon>Spermatophyta</taxon>
        <taxon>Magnoliopsida</taxon>
        <taxon>eudicotyledons</taxon>
        <taxon>Gunneridae</taxon>
        <taxon>Pentapetalae</taxon>
        <taxon>rosids</taxon>
        <taxon>fabids</taxon>
        <taxon>Fagales</taxon>
        <taxon>Fagaceae</taxon>
        <taxon>Lithocarpus</taxon>
    </lineage>
</organism>
<evidence type="ECO:0000313" key="1">
    <source>
        <dbReference type="EMBL" id="KAK9999543.1"/>
    </source>
</evidence>
<proteinExistence type="predicted"/>
<sequence length="89" mass="10109">PQFVGGDGISFYLHGKSGQDFCIVFYSNLYVTTHFFGKRNPNMKRDFTWVQSLGILFDTHTLFIGAKNSLIWDDSNDHLSLGFNGELIT</sequence>
<dbReference type="PANTHER" id="PTHR31656">
    <property type="entry name" value="ROOT CAP DOMAIN-CONTAINING PROTEIN"/>
    <property type="match status" value="1"/>
</dbReference>
<gene>
    <name evidence="1" type="ORF">SO802_019146</name>
</gene>
<feature type="non-terminal residue" evidence="1">
    <location>
        <position position="1"/>
    </location>
</feature>
<reference evidence="1 2" key="1">
    <citation type="submission" date="2024-01" db="EMBL/GenBank/DDBJ databases">
        <title>A telomere-to-telomere, gap-free genome of sweet tea (Lithocarpus litseifolius).</title>
        <authorList>
            <person name="Zhou J."/>
        </authorList>
    </citation>
    <scope>NUCLEOTIDE SEQUENCE [LARGE SCALE GENOMIC DNA]</scope>
    <source>
        <strain evidence="1">Zhou-2022a</strain>
        <tissue evidence="1">Leaf</tissue>
    </source>
</reference>
<protein>
    <submittedName>
        <fullName evidence="1">Uncharacterized protein</fullName>
    </submittedName>
</protein>
<keyword evidence="2" id="KW-1185">Reference proteome</keyword>
<dbReference type="AlphaFoldDB" id="A0AAW2CQ06"/>
<comment type="caution">
    <text evidence="1">The sequence shown here is derived from an EMBL/GenBank/DDBJ whole genome shotgun (WGS) entry which is preliminary data.</text>
</comment>
<name>A0AAW2CQ06_9ROSI</name>
<evidence type="ECO:0000313" key="2">
    <source>
        <dbReference type="Proteomes" id="UP001459277"/>
    </source>
</evidence>
<dbReference type="EMBL" id="JAZDWU010000006">
    <property type="protein sequence ID" value="KAK9999543.1"/>
    <property type="molecule type" value="Genomic_DNA"/>
</dbReference>
<accession>A0AAW2CQ06</accession>
<dbReference type="Proteomes" id="UP001459277">
    <property type="component" value="Unassembled WGS sequence"/>
</dbReference>